<comment type="caution">
    <text evidence="4">The sequence shown here is derived from an EMBL/GenBank/DDBJ whole genome shotgun (WGS) entry which is preliminary data.</text>
</comment>
<dbReference type="InterPro" id="IPR016032">
    <property type="entry name" value="Sig_transdc_resp-reg_C-effctor"/>
</dbReference>
<reference evidence="4 5" key="1">
    <citation type="submission" date="2019-02" db="EMBL/GenBank/DDBJ databases">
        <title>Sequencing the genomes of 1000 actinobacteria strains.</title>
        <authorList>
            <person name="Klenk H.-P."/>
        </authorList>
    </citation>
    <scope>NUCLEOTIDE SEQUENCE [LARGE SCALE GENOMIC DNA]</scope>
    <source>
        <strain evidence="4 5">DSM 16932</strain>
    </source>
</reference>
<evidence type="ECO:0000313" key="5">
    <source>
        <dbReference type="Proteomes" id="UP000293852"/>
    </source>
</evidence>
<dbReference type="Proteomes" id="UP000293852">
    <property type="component" value="Unassembled WGS sequence"/>
</dbReference>
<dbReference type="AlphaFoldDB" id="A0A4Q7M3T7"/>
<keyword evidence="5" id="KW-1185">Reference proteome</keyword>
<organism evidence="4 5">
    <name type="scientific">Xylanimonas ulmi</name>
    <dbReference type="NCBI Taxonomy" id="228973"/>
    <lineage>
        <taxon>Bacteria</taxon>
        <taxon>Bacillati</taxon>
        <taxon>Actinomycetota</taxon>
        <taxon>Actinomycetes</taxon>
        <taxon>Micrococcales</taxon>
        <taxon>Promicromonosporaceae</taxon>
        <taxon>Xylanimonas</taxon>
    </lineage>
</organism>
<evidence type="ECO:0000256" key="1">
    <source>
        <dbReference type="ARBA" id="ARBA00023125"/>
    </source>
</evidence>
<dbReference type="PROSITE" id="PS51755">
    <property type="entry name" value="OMPR_PHOB"/>
    <property type="match status" value="1"/>
</dbReference>
<gene>
    <name evidence="4" type="ORF">EV386_2938</name>
</gene>
<keyword evidence="1 2" id="KW-0238">DNA-binding</keyword>
<feature type="DNA-binding region" description="OmpR/PhoB-type" evidence="2">
    <location>
        <begin position="167"/>
        <end position="264"/>
    </location>
</feature>
<dbReference type="InterPro" id="IPR036388">
    <property type="entry name" value="WH-like_DNA-bd_sf"/>
</dbReference>
<dbReference type="Pfam" id="PF00486">
    <property type="entry name" value="Trans_reg_C"/>
    <property type="match status" value="1"/>
</dbReference>
<name>A0A4Q7M3T7_9MICO</name>
<dbReference type="RefSeq" id="WP_130416073.1">
    <property type="nucleotide sequence ID" value="NZ_SGWX01000001.1"/>
</dbReference>
<feature type="domain" description="OmpR/PhoB-type" evidence="3">
    <location>
        <begin position="167"/>
        <end position="264"/>
    </location>
</feature>
<dbReference type="SMART" id="SM00862">
    <property type="entry name" value="Trans_reg_C"/>
    <property type="match status" value="1"/>
</dbReference>
<dbReference type="GO" id="GO:0000160">
    <property type="term" value="P:phosphorelay signal transduction system"/>
    <property type="evidence" value="ECO:0007669"/>
    <property type="project" value="InterPro"/>
</dbReference>
<dbReference type="Gene3D" id="1.10.10.10">
    <property type="entry name" value="Winged helix-like DNA-binding domain superfamily/Winged helix DNA-binding domain"/>
    <property type="match status" value="1"/>
</dbReference>
<accession>A0A4Q7M3T7</accession>
<evidence type="ECO:0000256" key="2">
    <source>
        <dbReference type="PROSITE-ProRule" id="PRU01091"/>
    </source>
</evidence>
<evidence type="ECO:0000259" key="3">
    <source>
        <dbReference type="PROSITE" id="PS51755"/>
    </source>
</evidence>
<dbReference type="CDD" id="cd00383">
    <property type="entry name" value="trans_reg_C"/>
    <property type="match status" value="1"/>
</dbReference>
<dbReference type="GO" id="GO:0003677">
    <property type="term" value="F:DNA binding"/>
    <property type="evidence" value="ECO:0007669"/>
    <property type="project" value="UniProtKB-UniRule"/>
</dbReference>
<dbReference type="SUPFAM" id="SSF46894">
    <property type="entry name" value="C-terminal effector domain of the bipartite response regulators"/>
    <property type="match status" value="1"/>
</dbReference>
<protein>
    <submittedName>
        <fullName evidence="4">Transcriptional regulator</fullName>
    </submittedName>
</protein>
<sequence length="266" mass="27526">MPTGDPQEEVGTQSTFGGRWMSALTQGPAVSEPGYVLCVGLSLAQIREVTMALAGRAAVLAVADTDAARALLGPPDAGPPVESVPPVPPVTSTEFGPDLGAMPRPQATTITLTPAHLLAGPPRHAVTTATRSTPASGTAYRGTSQTLAAGAAQADAVTAPVTGGVPLVTLHRGPLSVDLATREVTARGMRVHLSRREFDLLAALASDVGRVWSFEELTLLVWRQGYLGDADHVTSAVKRLRKRLGPVPGLEVASVRGVGYRLVVPA</sequence>
<dbReference type="OrthoDB" id="3691954at2"/>
<proteinExistence type="predicted"/>
<dbReference type="GO" id="GO:0006355">
    <property type="term" value="P:regulation of DNA-templated transcription"/>
    <property type="evidence" value="ECO:0007669"/>
    <property type="project" value="InterPro"/>
</dbReference>
<evidence type="ECO:0000313" key="4">
    <source>
        <dbReference type="EMBL" id="RZS62596.1"/>
    </source>
</evidence>
<dbReference type="EMBL" id="SGWX01000001">
    <property type="protein sequence ID" value="RZS62596.1"/>
    <property type="molecule type" value="Genomic_DNA"/>
</dbReference>
<dbReference type="InterPro" id="IPR001867">
    <property type="entry name" value="OmpR/PhoB-type_DNA-bd"/>
</dbReference>